<gene>
    <name evidence="2" type="ORF">PC118_g8243</name>
</gene>
<dbReference type="Pfam" id="PF10551">
    <property type="entry name" value="MULE"/>
    <property type="match status" value="1"/>
</dbReference>
<accession>A0A8T1G378</accession>
<feature type="domain" description="MULE transposase" evidence="1">
    <location>
        <begin position="212"/>
        <end position="312"/>
    </location>
</feature>
<evidence type="ECO:0000313" key="2">
    <source>
        <dbReference type="EMBL" id="KAG2985600.1"/>
    </source>
</evidence>
<dbReference type="VEuPathDB" id="FungiDB:PC110_g22373"/>
<dbReference type="Proteomes" id="UP000697107">
    <property type="component" value="Unassembled WGS sequence"/>
</dbReference>
<dbReference type="PANTHER" id="PTHR33977:SF1">
    <property type="entry name" value="ZINC ION BINDING PROTEIN"/>
    <property type="match status" value="1"/>
</dbReference>
<sequence length="435" mass="49216">MPSPRNPRPWNLLCSSVSAEDAALLLQGMKTCKTVKSQLMSCTLCSSSATHSMRYKVLSCACKCCKDAVAYMTCPWRLKILVCQETSDVDMHEQGDHQSRARMPSKPLITPQQRGLIQELAREYLMPMRIRHAKFELRPAALPSLHVVQTSCTTIAEPALAATTSARRLSRRDYDESGMPVVGNGSDARPFLVGMTTKALLRNAVRDPGTFVLHLDATFKLNSVGYPVLVCGITDASRSFHLLALFITSQLQEGNYSAAHLTLRRIYARVNGMEMRVTYVLGDADKAQYKAFRCVFADSQFTYLMCFYHVVAKLRDRSRGLSSELVALVFRGMYDLHFSQNEAEFCERKERVLALWDEHVDLATFSVYEKAQWLQGNFKNWQWYCTPTGYPTTTNPVEQFNRALKRDYTHHHQLKMGLLLAQLLACCGHRSMALP</sequence>
<evidence type="ECO:0000313" key="3">
    <source>
        <dbReference type="Proteomes" id="UP000697107"/>
    </source>
</evidence>
<comment type="caution">
    <text evidence="2">The sequence shown here is derived from an EMBL/GenBank/DDBJ whole genome shotgun (WGS) entry which is preliminary data.</text>
</comment>
<reference evidence="2" key="1">
    <citation type="submission" date="2018-10" db="EMBL/GenBank/DDBJ databases">
        <title>Effector identification in a new, highly contiguous assembly of the strawberry crown rot pathogen Phytophthora cactorum.</title>
        <authorList>
            <person name="Armitage A.D."/>
            <person name="Nellist C.F."/>
            <person name="Bates H."/>
            <person name="Vickerstaff R.J."/>
            <person name="Harrison R.J."/>
        </authorList>
    </citation>
    <scope>NUCLEOTIDE SEQUENCE</scope>
    <source>
        <strain evidence="2">P415</strain>
    </source>
</reference>
<protein>
    <recommendedName>
        <fullName evidence="1">MULE transposase domain-containing protein</fullName>
    </recommendedName>
</protein>
<name>A0A8T1G378_9STRA</name>
<proteinExistence type="predicted"/>
<dbReference type="VEuPathDB" id="FungiDB:PC110_g14552"/>
<dbReference type="PANTHER" id="PTHR33977">
    <property type="entry name" value="ZINC ION BINDING PROTEIN"/>
    <property type="match status" value="1"/>
</dbReference>
<organism evidence="2 3">
    <name type="scientific">Phytophthora cactorum</name>
    <dbReference type="NCBI Taxonomy" id="29920"/>
    <lineage>
        <taxon>Eukaryota</taxon>
        <taxon>Sar</taxon>
        <taxon>Stramenopiles</taxon>
        <taxon>Oomycota</taxon>
        <taxon>Peronosporomycetes</taxon>
        <taxon>Peronosporales</taxon>
        <taxon>Peronosporaceae</taxon>
        <taxon>Phytophthora</taxon>
    </lineage>
</organism>
<evidence type="ECO:0000259" key="1">
    <source>
        <dbReference type="Pfam" id="PF10551"/>
    </source>
</evidence>
<dbReference type="EMBL" id="RCML01000208">
    <property type="protein sequence ID" value="KAG2985600.1"/>
    <property type="molecule type" value="Genomic_DNA"/>
</dbReference>
<dbReference type="InterPro" id="IPR018289">
    <property type="entry name" value="MULE_transposase_dom"/>
</dbReference>
<dbReference type="AlphaFoldDB" id="A0A8T1G378"/>